<dbReference type="GO" id="GO:0044205">
    <property type="term" value="P:'de novo' UMP biosynthetic process"/>
    <property type="evidence" value="ECO:0007669"/>
    <property type="project" value="UniProtKB-UniPathway"/>
</dbReference>
<evidence type="ECO:0000256" key="1">
    <source>
        <dbReference type="ARBA" id="ARBA00004861"/>
    </source>
</evidence>
<dbReference type="PANTHER" id="PTHR43375">
    <property type="entry name" value="OROTIDINE 5'-PHOSPHATE DECARBOXYLASE"/>
    <property type="match status" value="1"/>
</dbReference>
<dbReference type="NCBIfam" id="TIGR02127">
    <property type="entry name" value="pyrF_sub2"/>
    <property type="match status" value="1"/>
</dbReference>
<dbReference type="InterPro" id="IPR013785">
    <property type="entry name" value="Aldolase_TIM"/>
</dbReference>
<dbReference type="InterPro" id="IPR011060">
    <property type="entry name" value="RibuloseP-bd_barrel"/>
</dbReference>
<dbReference type="GO" id="GO:0004590">
    <property type="term" value="F:orotidine-5'-phosphate decarboxylase activity"/>
    <property type="evidence" value="ECO:0007669"/>
    <property type="project" value="UniProtKB-UniRule"/>
</dbReference>
<organism evidence="9 10">
    <name type="scientific">Corallococcus llansteffanensis</name>
    <dbReference type="NCBI Taxonomy" id="2316731"/>
    <lineage>
        <taxon>Bacteria</taxon>
        <taxon>Pseudomonadati</taxon>
        <taxon>Myxococcota</taxon>
        <taxon>Myxococcia</taxon>
        <taxon>Myxococcales</taxon>
        <taxon>Cystobacterineae</taxon>
        <taxon>Myxococcaceae</taxon>
        <taxon>Corallococcus</taxon>
    </lineage>
</organism>
<dbReference type="EMBL" id="RAWB01000066">
    <property type="protein sequence ID" value="RKH63254.1"/>
    <property type="molecule type" value="Genomic_DNA"/>
</dbReference>
<dbReference type="SMART" id="SM00934">
    <property type="entry name" value="OMPdecase"/>
    <property type="match status" value="1"/>
</dbReference>
<evidence type="ECO:0000256" key="7">
    <source>
        <dbReference type="NCBIfam" id="TIGR02127"/>
    </source>
</evidence>
<comment type="similarity">
    <text evidence="2">Belongs to the OMP decarboxylase family. Type 2 subfamily.</text>
</comment>
<evidence type="ECO:0000313" key="10">
    <source>
        <dbReference type="Proteomes" id="UP000272888"/>
    </source>
</evidence>
<sequence length="285" mass="29831">MTTTPASFAQRFQALADTRSPFCLGLDPSRDVLARWNLPDTVQGLSDFCERLADAAGERLAVVKPQSAFFERHGPEGLVVLQRVLQRFRAAGTLTLLDVKRGDIGSTMDAYAEGLFGKGSAWDVDAATFTAYLGLGALAKTVERARAHGACAFVVVRSSNPEGAPLQNAAGSDGRTVAQAVADGLRELNQKAGPGVLPAGAVMGATLPPADRDVVERLGDALLLTPGIGSQGAGFSDLPKLFSGRERQVLPTAARSVLEAGPDKAALQQALEAHQAPSRVFREGA</sequence>
<keyword evidence="3" id="KW-0210">Decarboxylase</keyword>
<keyword evidence="5 9" id="KW-0456">Lyase</keyword>
<dbReference type="InterPro" id="IPR018089">
    <property type="entry name" value="OMPdecase_AS"/>
</dbReference>
<dbReference type="PROSITE" id="PS00156">
    <property type="entry name" value="OMPDECASE"/>
    <property type="match status" value="1"/>
</dbReference>
<keyword evidence="4" id="KW-0665">Pyrimidine biosynthesis</keyword>
<dbReference type="CDD" id="cd04725">
    <property type="entry name" value="OMP_decarboxylase_like"/>
    <property type="match status" value="1"/>
</dbReference>
<keyword evidence="10" id="KW-1185">Reference proteome</keyword>
<evidence type="ECO:0000256" key="4">
    <source>
        <dbReference type="ARBA" id="ARBA00022975"/>
    </source>
</evidence>
<dbReference type="GO" id="GO:0006207">
    <property type="term" value="P:'de novo' pyrimidine nucleobase biosynthetic process"/>
    <property type="evidence" value="ECO:0007669"/>
    <property type="project" value="InterPro"/>
</dbReference>
<comment type="pathway">
    <text evidence="1">Pyrimidine metabolism; UMP biosynthesis via de novo pathway; UMP from orotate: step 2/2.</text>
</comment>
<dbReference type="AlphaFoldDB" id="A0A3A8QJ92"/>
<evidence type="ECO:0000256" key="6">
    <source>
        <dbReference type="ARBA" id="ARBA00049157"/>
    </source>
</evidence>
<dbReference type="PANTHER" id="PTHR43375:SF1">
    <property type="entry name" value="OROTIDINE 5'-PHOSPHATE DECARBOXYLASE"/>
    <property type="match status" value="1"/>
</dbReference>
<comment type="caution">
    <text evidence="9">The sequence shown here is derived from an EMBL/GenBank/DDBJ whole genome shotgun (WGS) entry which is preliminary data.</text>
</comment>
<feature type="domain" description="Orotidine 5'-phosphate decarboxylase" evidence="8">
    <location>
        <begin position="21"/>
        <end position="270"/>
    </location>
</feature>
<dbReference type="InterPro" id="IPR001754">
    <property type="entry name" value="OMPdeCOase_dom"/>
</dbReference>
<gene>
    <name evidence="9" type="primary">pyrF</name>
    <name evidence="9" type="ORF">D7V93_08970</name>
</gene>
<dbReference type="Proteomes" id="UP000272888">
    <property type="component" value="Unassembled WGS sequence"/>
</dbReference>
<dbReference type="RefSeq" id="WP_120642990.1">
    <property type="nucleotide sequence ID" value="NZ_RAWB01000066.1"/>
</dbReference>
<dbReference type="Pfam" id="PF00215">
    <property type="entry name" value="OMPdecase"/>
    <property type="match status" value="1"/>
</dbReference>
<dbReference type="Gene3D" id="3.20.20.70">
    <property type="entry name" value="Aldolase class I"/>
    <property type="match status" value="1"/>
</dbReference>
<dbReference type="UniPathway" id="UPA00070">
    <property type="reaction ID" value="UER00120"/>
</dbReference>
<evidence type="ECO:0000256" key="5">
    <source>
        <dbReference type="ARBA" id="ARBA00023239"/>
    </source>
</evidence>
<accession>A0A3A8QJ92</accession>
<evidence type="ECO:0000256" key="3">
    <source>
        <dbReference type="ARBA" id="ARBA00022793"/>
    </source>
</evidence>
<name>A0A3A8QJ92_9BACT</name>
<evidence type="ECO:0000256" key="2">
    <source>
        <dbReference type="ARBA" id="ARBA00008847"/>
    </source>
</evidence>
<evidence type="ECO:0000259" key="8">
    <source>
        <dbReference type="SMART" id="SM00934"/>
    </source>
</evidence>
<dbReference type="SUPFAM" id="SSF51366">
    <property type="entry name" value="Ribulose-phoshate binding barrel"/>
    <property type="match status" value="1"/>
</dbReference>
<proteinExistence type="inferred from homology"/>
<evidence type="ECO:0000313" key="9">
    <source>
        <dbReference type="EMBL" id="RKH63254.1"/>
    </source>
</evidence>
<comment type="catalytic activity">
    <reaction evidence="6">
        <text>orotidine 5'-phosphate + H(+) = UMP + CO2</text>
        <dbReference type="Rhea" id="RHEA:11596"/>
        <dbReference type="ChEBI" id="CHEBI:15378"/>
        <dbReference type="ChEBI" id="CHEBI:16526"/>
        <dbReference type="ChEBI" id="CHEBI:57538"/>
        <dbReference type="ChEBI" id="CHEBI:57865"/>
        <dbReference type="EC" id="4.1.1.23"/>
    </reaction>
</comment>
<reference evidence="10" key="1">
    <citation type="submission" date="2018-09" db="EMBL/GenBank/DDBJ databases">
        <authorList>
            <person name="Livingstone P.G."/>
            <person name="Whitworth D.E."/>
        </authorList>
    </citation>
    <scope>NUCLEOTIDE SEQUENCE [LARGE SCALE GENOMIC DNA]</scope>
    <source>
        <strain evidence="10">CA051B</strain>
    </source>
</reference>
<protein>
    <recommendedName>
        <fullName evidence="7">Orotidine-5'-phosphate decarboxylase</fullName>
        <ecNumber evidence="7">4.1.1.23</ecNumber>
    </recommendedName>
</protein>
<dbReference type="InterPro" id="IPR011995">
    <property type="entry name" value="OMPdecase_type-2"/>
</dbReference>
<dbReference type="EC" id="4.1.1.23" evidence="7"/>